<dbReference type="AlphaFoldDB" id="A0A2K3N2N3"/>
<evidence type="ECO:0000256" key="1">
    <source>
        <dbReference type="SAM" id="Phobius"/>
    </source>
</evidence>
<dbReference type="Proteomes" id="UP000236291">
    <property type="component" value="Unassembled WGS sequence"/>
</dbReference>
<feature type="transmembrane region" description="Helical" evidence="1">
    <location>
        <begin position="54"/>
        <end position="74"/>
    </location>
</feature>
<proteinExistence type="predicted"/>
<evidence type="ECO:0000313" key="2">
    <source>
        <dbReference type="EMBL" id="PNX97320.1"/>
    </source>
</evidence>
<keyword evidence="1" id="KW-0472">Membrane</keyword>
<organism evidence="2 3">
    <name type="scientific">Trifolium pratense</name>
    <name type="common">Red clover</name>
    <dbReference type="NCBI Taxonomy" id="57577"/>
    <lineage>
        <taxon>Eukaryota</taxon>
        <taxon>Viridiplantae</taxon>
        <taxon>Streptophyta</taxon>
        <taxon>Embryophyta</taxon>
        <taxon>Tracheophyta</taxon>
        <taxon>Spermatophyta</taxon>
        <taxon>Magnoliopsida</taxon>
        <taxon>eudicotyledons</taxon>
        <taxon>Gunneridae</taxon>
        <taxon>Pentapetalae</taxon>
        <taxon>rosids</taxon>
        <taxon>fabids</taxon>
        <taxon>Fabales</taxon>
        <taxon>Fabaceae</taxon>
        <taxon>Papilionoideae</taxon>
        <taxon>50 kb inversion clade</taxon>
        <taxon>NPAAA clade</taxon>
        <taxon>Hologalegina</taxon>
        <taxon>IRL clade</taxon>
        <taxon>Trifolieae</taxon>
        <taxon>Trifolium</taxon>
    </lineage>
</organism>
<protein>
    <submittedName>
        <fullName evidence="2">Putative polyol transporter 4-like protein</fullName>
    </submittedName>
</protein>
<comment type="caution">
    <text evidence="2">The sequence shown here is derived from an EMBL/GenBank/DDBJ whole genome shotgun (WGS) entry which is preliminary data.</text>
</comment>
<name>A0A2K3N2N3_TRIPR</name>
<reference evidence="2 3" key="2">
    <citation type="journal article" date="2017" name="Front. Plant Sci.">
        <title>Gene Classification and Mining of Molecular Markers Useful in Red Clover (Trifolium pratense) Breeding.</title>
        <authorList>
            <person name="Istvanek J."/>
            <person name="Dluhosova J."/>
            <person name="Dluhos P."/>
            <person name="Patkova L."/>
            <person name="Nedelnik J."/>
            <person name="Repkova J."/>
        </authorList>
    </citation>
    <scope>NUCLEOTIDE SEQUENCE [LARGE SCALE GENOMIC DNA]</scope>
    <source>
        <strain evidence="3">cv. Tatra</strain>
        <tissue evidence="2">Young leaves</tissue>
    </source>
</reference>
<accession>A0A2K3N2N3</accession>
<keyword evidence="1" id="KW-0812">Transmembrane</keyword>
<evidence type="ECO:0000313" key="3">
    <source>
        <dbReference type="Proteomes" id="UP000236291"/>
    </source>
</evidence>
<keyword evidence="1" id="KW-1133">Transmembrane helix</keyword>
<gene>
    <name evidence="2" type="ORF">L195_g020546</name>
</gene>
<dbReference type="EMBL" id="ASHM01015414">
    <property type="protein sequence ID" value="PNX97320.1"/>
    <property type="molecule type" value="Genomic_DNA"/>
</dbReference>
<reference evidence="2 3" key="1">
    <citation type="journal article" date="2014" name="Am. J. Bot.">
        <title>Genome assembly and annotation for red clover (Trifolium pratense; Fabaceae).</title>
        <authorList>
            <person name="Istvanek J."/>
            <person name="Jaros M."/>
            <person name="Krenek A."/>
            <person name="Repkova J."/>
        </authorList>
    </citation>
    <scope>NUCLEOTIDE SEQUENCE [LARGE SCALE GENOMIC DNA]</scope>
    <source>
        <strain evidence="3">cv. Tatra</strain>
        <tissue evidence="2">Young leaves</tissue>
    </source>
</reference>
<sequence>MGLIGIQENGNGNGDLVSEIPLGTKTKYIRMTSDDSTEEQEQGLSTNKHDSKKYIFACAIFASLNSVLLGYGRITVIQLQLLKNHGGSP</sequence>